<accession>A0AAJ7U2N9</accession>
<feature type="compositionally biased region" description="Polar residues" evidence="13">
    <location>
        <begin position="648"/>
        <end position="657"/>
    </location>
</feature>
<dbReference type="Gene3D" id="3.30.890.10">
    <property type="entry name" value="Methyl-cpg-binding Protein 2, Chain A"/>
    <property type="match status" value="1"/>
</dbReference>
<dbReference type="Pfam" id="PF01429">
    <property type="entry name" value="MBD"/>
    <property type="match status" value="1"/>
</dbReference>
<evidence type="ECO:0000256" key="9">
    <source>
        <dbReference type="ARBA" id="ARBA00062707"/>
    </source>
</evidence>
<feature type="compositionally biased region" description="Basic and acidic residues" evidence="13">
    <location>
        <begin position="60"/>
        <end position="69"/>
    </location>
</feature>
<keyword evidence="5" id="KW-0238">DNA-binding</keyword>
<sequence>MAEEASGGRALLSSGEVAGASSASDGSAVATIGGAGANGEPEPPARSGKAEHVPAAPSPQREKRAEESSATKGGLPEQPKPVKSEEARVLAEPNERQEALELSKPKEPSESKERQEAVKSAEPKLTSSKPHEPLPLSKPAELKGLQEPVKLPETKLMSNKPQEGLPLLKPARSEESKVVQEPVKSTDPKVSGEPNKPQEPVALTKSKESVDFKVSHESVKSVESLGSSKPQQPVKPKEDTKSDKSQELVKSAEPKQLVEQKQRQESVKSAEPKDMAVPKTRPESVKFSEHKKEVERKLPQEPMKWVESKKEVEQKQMQPPPMNSTEQKVVELKTRDSLMSAEPKKEVERKNKKEPVKSAEHKDSVEPKTRQEPVKPAEPKKDVERKQQKEPVKSAEYKEAVELKTQQEPVKSAEPKKEVERKQQKEPVKSAENKEVVEPNSRQEPVKLAEPKKEVERKQQKEPVKSAEHKEAVEEPKAAPVELKESEKSREPKLPAKHKETRQAAMKRAEQAAEKSSHTDADVSISGAAEEKVKSEGSGSVTEAKVEANTSESPMPEGWRRLVMQRQAGETAGRYDVYIFSPSGRKFRSRPELALFLKTLGDTAPSADDFDFSSGTGKKAAVAAKIRAASPRGKSVTRRSKSPRASIAENSPSTPRTPKSRASARRKSPTSGTKKGGDTTPPASSLEKVGRPPSRKTAAVTAEVLPARSRRSRSRETSMTPRKRAKPAAPRQSNDGDDEDKQEDEVVPRWHHGKKRAVLSSDEREDERCTPKKRTRGPSAGAKEETTGDETSAEAKKVGSPGIMRASVRPLRTRKTSPYFFRARKADELGAPHRASWRKWTPPRSPFNLVQETLFHDPWKLLVATIFLNKTSGHQAVPLLWKFLERFPSAEVAREADWREVARTIQPLGLHALRSKAIIRFSREFLTKKWRYPIELHGIGKYGNDSYRIFCVNEWKEVKPQDHKLTDYHRWLWENHKSLGLD</sequence>
<feature type="compositionally biased region" description="Acidic residues" evidence="13">
    <location>
        <begin position="735"/>
        <end position="745"/>
    </location>
</feature>
<evidence type="ECO:0000256" key="4">
    <source>
        <dbReference type="ARBA" id="ARBA00022801"/>
    </source>
</evidence>
<dbReference type="AlphaFoldDB" id="A0AAJ7U2N9"/>
<dbReference type="PANTHER" id="PTHR15074">
    <property type="entry name" value="METHYL-CPG-BINDING PROTEIN"/>
    <property type="match status" value="1"/>
</dbReference>
<evidence type="ECO:0000256" key="13">
    <source>
        <dbReference type="SAM" id="MobiDB-lite"/>
    </source>
</evidence>
<dbReference type="GO" id="GO:0006281">
    <property type="term" value="P:DNA repair"/>
    <property type="evidence" value="ECO:0007669"/>
    <property type="project" value="UniProtKB-KW"/>
</dbReference>
<dbReference type="FunFam" id="1.10.340.30:FF:000051">
    <property type="entry name" value="Methyl-CpG-binding domain protein 4"/>
    <property type="match status" value="1"/>
</dbReference>
<feature type="compositionally biased region" description="Low complexity" evidence="13">
    <location>
        <begin position="618"/>
        <end position="629"/>
    </location>
</feature>
<evidence type="ECO:0000259" key="14">
    <source>
        <dbReference type="PROSITE" id="PS50982"/>
    </source>
</evidence>
<keyword evidence="6" id="KW-0234">DNA repair</keyword>
<feature type="compositionally biased region" description="Basic residues" evidence="13">
    <location>
        <begin position="658"/>
        <end position="668"/>
    </location>
</feature>
<feature type="compositionally biased region" description="Basic and acidic residues" evidence="13">
    <location>
        <begin position="80"/>
        <end position="122"/>
    </location>
</feature>
<comment type="subcellular location">
    <subcellularLocation>
        <location evidence="1">Nucleus</location>
    </subcellularLocation>
</comment>
<keyword evidence="15" id="KW-1185">Reference proteome</keyword>
<dbReference type="SUPFAM" id="SSF48150">
    <property type="entry name" value="DNA-glycosylase"/>
    <property type="match status" value="1"/>
</dbReference>
<feature type="compositionally biased region" description="Basic and acidic residues" evidence="13">
    <location>
        <begin position="328"/>
        <end position="402"/>
    </location>
</feature>
<evidence type="ECO:0000256" key="10">
    <source>
        <dbReference type="ARBA" id="ARBA00069821"/>
    </source>
</evidence>
<dbReference type="GO" id="GO:0005634">
    <property type="term" value="C:nucleus"/>
    <property type="evidence" value="ECO:0007669"/>
    <property type="project" value="UniProtKB-SubCell"/>
</dbReference>
<feature type="compositionally biased region" description="Basic and acidic residues" evidence="13">
    <location>
        <begin position="411"/>
        <end position="437"/>
    </location>
</feature>
<evidence type="ECO:0000313" key="15">
    <source>
        <dbReference type="Proteomes" id="UP001318040"/>
    </source>
</evidence>
<gene>
    <name evidence="16" type="primary">MBD4</name>
</gene>
<dbReference type="CDD" id="cd00122">
    <property type="entry name" value="MBD"/>
    <property type="match status" value="1"/>
</dbReference>
<evidence type="ECO:0000256" key="12">
    <source>
        <dbReference type="ARBA" id="ARBA00083330"/>
    </source>
</evidence>
<feature type="compositionally biased region" description="Basic and acidic residues" evidence="13">
    <location>
        <begin position="444"/>
        <end position="521"/>
    </location>
</feature>
<comment type="function">
    <text evidence="8">Mismatch-specific DNA N-glycosylase involved in DNA repair. Has thymine glycosylase activity and is specific for G:T mismatches within methylated and unmethylated CpG sites. Can also remove uracil or 5-fluorouracil in G:U mismatches. Has no lyase activity. Was first identified as methyl-CpG-binding protein.</text>
</comment>
<evidence type="ECO:0000256" key="6">
    <source>
        <dbReference type="ARBA" id="ARBA00023204"/>
    </source>
</evidence>
<dbReference type="RefSeq" id="XP_032827550.1">
    <property type="nucleotide sequence ID" value="XM_032971659.1"/>
</dbReference>
<proteinExistence type="predicted"/>
<dbReference type="Proteomes" id="UP001318040">
    <property type="component" value="Chromosome 46"/>
</dbReference>
<name>A0AAJ7U2N9_PETMA</name>
<keyword evidence="4" id="KW-0378">Hydrolase</keyword>
<evidence type="ECO:0000256" key="2">
    <source>
        <dbReference type="ARBA" id="ARBA00022553"/>
    </source>
</evidence>
<dbReference type="InterPro" id="IPR001739">
    <property type="entry name" value="Methyl_CpG_DNA-bd"/>
</dbReference>
<evidence type="ECO:0000256" key="5">
    <source>
        <dbReference type="ARBA" id="ARBA00023125"/>
    </source>
</evidence>
<feature type="region of interest" description="Disordered" evidence="13">
    <location>
        <begin position="603"/>
        <end position="801"/>
    </location>
</feature>
<dbReference type="Gene3D" id="1.10.340.30">
    <property type="entry name" value="Hypothetical protein, domain 2"/>
    <property type="match status" value="1"/>
</dbReference>
<evidence type="ECO:0000313" key="16">
    <source>
        <dbReference type="RefSeq" id="XP_032827550.1"/>
    </source>
</evidence>
<feature type="compositionally biased region" description="Basic and acidic residues" evidence="13">
    <location>
        <begin position="235"/>
        <end position="314"/>
    </location>
</feature>
<dbReference type="GO" id="GO:0003677">
    <property type="term" value="F:DNA binding"/>
    <property type="evidence" value="ECO:0007669"/>
    <property type="project" value="UniProtKB-KW"/>
</dbReference>
<feature type="compositionally biased region" description="Basic and acidic residues" evidence="13">
    <location>
        <begin position="205"/>
        <end position="220"/>
    </location>
</feature>
<feature type="domain" description="MBD" evidence="14">
    <location>
        <begin position="545"/>
        <end position="617"/>
    </location>
</feature>
<dbReference type="InterPro" id="IPR016177">
    <property type="entry name" value="DNA-bd_dom_sf"/>
</dbReference>
<keyword evidence="2" id="KW-0597">Phosphoprotein</keyword>
<dbReference type="SUPFAM" id="SSF54171">
    <property type="entry name" value="DNA-binding domain"/>
    <property type="match status" value="1"/>
</dbReference>
<dbReference type="PROSITE" id="PS50982">
    <property type="entry name" value="MBD"/>
    <property type="match status" value="1"/>
</dbReference>
<evidence type="ECO:0000256" key="8">
    <source>
        <dbReference type="ARBA" id="ARBA00055831"/>
    </source>
</evidence>
<keyword evidence="7" id="KW-0539">Nucleus</keyword>
<dbReference type="SMART" id="SM00391">
    <property type="entry name" value="MBD"/>
    <property type="match status" value="1"/>
</dbReference>
<dbReference type="InterPro" id="IPR011257">
    <property type="entry name" value="DNA_glycosylase"/>
</dbReference>
<feature type="region of interest" description="Disordered" evidence="13">
    <location>
        <begin position="1"/>
        <end position="559"/>
    </location>
</feature>
<feature type="compositionally biased region" description="Low complexity" evidence="13">
    <location>
        <begin position="10"/>
        <end position="30"/>
    </location>
</feature>
<evidence type="ECO:0000256" key="11">
    <source>
        <dbReference type="ARBA" id="ARBA00076709"/>
    </source>
</evidence>
<evidence type="ECO:0000256" key="7">
    <source>
        <dbReference type="ARBA" id="ARBA00023242"/>
    </source>
</evidence>
<keyword evidence="3" id="KW-0227">DNA damage</keyword>
<dbReference type="PANTHER" id="PTHR15074:SF0">
    <property type="entry name" value="METHYL-CPG-BINDING DOMAIN PROTEIN 4-LIKE PROTEIN"/>
    <property type="match status" value="1"/>
</dbReference>
<dbReference type="GO" id="GO:0016787">
    <property type="term" value="F:hydrolase activity"/>
    <property type="evidence" value="ECO:0007669"/>
    <property type="project" value="UniProtKB-KW"/>
</dbReference>
<organism evidence="15 16">
    <name type="scientific">Petromyzon marinus</name>
    <name type="common">Sea lamprey</name>
    <dbReference type="NCBI Taxonomy" id="7757"/>
    <lineage>
        <taxon>Eukaryota</taxon>
        <taxon>Metazoa</taxon>
        <taxon>Chordata</taxon>
        <taxon>Craniata</taxon>
        <taxon>Vertebrata</taxon>
        <taxon>Cyclostomata</taxon>
        <taxon>Hyperoartia</taxon>
        <taxon>Petromyzontiformes</taxon>
        <taxon>Petromyzontidae</taxon>
        <taxon>Petromyzon</taxon>
    </lineage>
</organism>
<dbReference type="InterPro" id="IPR045138">
    <property type="entry name" value="MeCP2/MBD4"/>
</dbReference>
<comment type="subunit">
    <text evidence="9">Interacts with MLH1.</text>
</comment>
<dbReference type="CTD" id="8930"/>
<reference evidence="16" key="1">
    <citation type="submission" date="2025-08" db="UniProtKB">
        <authorList>
            <consortium name="RefSeq"/>
        </authorList>
    </citation>
    <scope>IDENTIFICATION</scope>
    <source>
        <tissue evidence="16">Sperm</tissue>
    </source>
</reference>
<evidence type="ECO:0000256" key="1">
    <source>
        <dbReference type="ARBA" id="ARBA00004123"/>
    </source>
</evidence>
<dbReference type="KEGG" id="pmrn:116952371"/>
<protein>
    <recommendedName>
        <fullName evidence="10">Methyl-CpG-binding domain protein 4</fullName>
    </recommendedName>
    <alternativeName>
        <fullName evidence="11">Methyl-CpG-binding protein MBD4</fullName>
    </alternativeName>
    <alternativeName>
        <fullName evidence="12">Mismatch-specific DNA N-glycosylase</fullName>
    </alternativeName>
</protein>
<evidence type="ECO:0000256" key="3">
    <source>
        <dbReference type="ARBA" id="ARBA00022763"/>
    </source>
</evidence>